<sequence length="130" mass="14162">MDDMPQKLPEPARSPAGIDAHREARSIHQLVLEPVSEGAWRLCDRAVAANHAGNVVAYVEVAPPDGFDVVWIIPGHRPGRYRTLEQVLTDATMLLTRPSATKPIPIAHLAPFSTSRTRQPDAHHINPSGG</sequence>
<dbReference type="EMBL" id="JAEUAX010000004">
    <property type="protein sequence ID" value="MBW9110009.1"/>
    <property type="molecule type" value="Genomic_DNA"/>
</dbReference>
<name>A0ABS7I092_9MICO</name>
<evidence type="ECO:0000313" key="1">
    <source>
        <dbReference type="EMBL" id="MBW9110009.1"/>
    </source>
</evidence>
<comment type="caution">
    <text evidence="1">The sequence shown here is derived from an EMBL/GenBank/DDBJ whole genome shotgun (WGS) entry which is preliminary data.</text>
</comment>
<evidence type="ECO:0000313" key="2">
    <source>
        <dbReference type="Proteomes" id="UP000777440"/>
    </source>
</evidence>
<dbReference type="RefSeq" id="WP_220339443.1">
    <property type="nucleotide sequence ID" value="NZ_JAEUAX010000004.1"/>
</dbReference>
<proteinExistence type="predicted"/>
<accession>A0ABS7I092</accession>
<reference evidence="1 2" key="1">
    <citation type="journal article" date="2021" name="MBio">
        <title>Poor Competitiveness of Bradyrhizobium in Pigeon Pea Root Colonization in Indian Soils.</title>
        <authorList>
            <person name="Chalasani D."/>
            <person name="Basu A."/>
            <person name="Pullabhotla S.V.S.R.N."/>
            <person name="Jorrin B."/>
            <person name="Neal A.L."/>
            <person name="Poole P.S."/>
            <person name="Podile A.R."/>
            <person name="Tkacz A."/>
        </authorList>
    </citation>
    <scope>NUCLEOTIDE SEQUENCE [LARGE SCALE GENOMIC DNA]</scope>
    <source>
        <strain evidence="1 2">HU12</strain>
    </source>
</reference>
<organism evidence="1 2">
    <name type="scientific">Microbacterium ureisolvens</name>
    <dbReference type="NCBI Taxonomy" id="2781186"/>
    <lineage>
        <taxon>Bacteria</taxon>
        <taxon>Bacillati</taxon>
        <taxon>Actinomycetota</taxon>
        <taxon>Actinomycetes</taxon>
        <taxon>Micrococcales</taxon>
        <taxon>Microbacteriaceae</taxon>
        <taxon>Microbacterium</taxon>
    </lineage>
</organism>
<keyword evidence="2" id="KW-1185">Reference proteome</keyword>
<protein>
    <submittedName>
        <fullName evidence="1">Uncharacterized protein</fullName>
    </submittedName>
</protein>
<gene>
    <name evidence="1" type="ORF">JNB61_09520</name>
</gene>
<dbReference type="Proteomes" id="UP000777440">
    <property type="component" value="Unassembled WGS sequence"/>
</dbReference>